<dbReference type="AlphaFoldDB" id="A0A5B9PHK9"/>
<name>A0A5B9PHK9_9BACT</name>
<dbReference type="RefSeq" id="WP_148619050.1">
    <property type="nucleotide sequence ID" value="NZ_CP042912.1"/>
</dbReference>
<keyword evidence="1" id="KW-1133">Transmembrane helix</keyword>
<keyword evidence="3" id="KW-1185">Reference proteome</keyword>
<gene>
    <name evidence="2" type="ORF">MFFC18_46770</name>
</gene>
<proteinExistence type="predicted"/>
<evidence type="ECO:0000313" key="3">
    <source>
        <dbReference type="Proteomes" id="UP000322214"/>
    </source>
</evidence>
<dbReference type="KEGG" id="mff:MFFC18_46770"/>
<keyword evidence="1" id="KW-0812">Transmembrane</keyword>
<dbReference type="EMBL" id="CP042912">
    <property type="protein sequence ID" value="QEG24755.1"/>
    <property type="molecule type" value="Genomic_DNA"/>
</dbReference>
<evidence type="ECO:0008006" key="4">
    <source>
        <dbReference type="Google" id="ProtNLM"/>
    </source>
</evidence>
<evidence type="ECO:0000313" key="2">
    <source>
        <dbReference type="EMBL" id="QEG24755.1"/>
    </source>
</evidence>
<accession>A0A5B9PHK9</accession>
<reference evidence="2 3" key="1">
    <citation type="submission" date="2019-08" db="EMBL/GenBank/DDBJ databases">
        <title>Deep-cultivation of Planctomycetes and their phenomic and genomic characterization uncovers novel biology.</title>
        <authorList>
            <person name="Wiegand S."/>
            <person name="Jogler M."/>
            <person name="Boedeker C."/>
            <person name="Pinto D."/>
            <person name="Vollmers J."/>
            <person name="Rivas-Marin E."/>
            <person name="Kohn T."/>
            <person name="Peeters S.H."/>
            <person name="Heuer A."/>
            <person name="Rast P."/>
            <person name="Oberbeckmann S."/>
            <person name="Bunk B."/>
            <person name="Jeske O."/>
            <person name="Meyerdierks A."/>
            <person name="Storesund J.E."/>
            <person name="Kallscheuer N."/>
            <person name="Luecker S."/>
            <person name="Lage O.M."/>
            <person name="Pohl T."/>
            <person name="Merkel B.J."/>
            <person name="Hornburger P."/>
            <person name="Mueller R.-W."/>
            <person name="Bruemmer F."/>
            <person name="Labrenz M."/>
            <person name="Spormann A.M."/>
            <person name="Op den Camp H."/>
            <person name="Overmann J."/>
            <person name="Amann R."/>
            <person name="Jetten M.S.M."/>
            <person name="Mascher T."/>
            <person name="Medema M.H."/>
            <person name="Devos D.P."/>
            <person name="Kaster A.-K."/>
            <person name="Ovreas L."/>
            <person name="Rohde M."/>
            <person name="Galperin M.Y."/>
            <person name="Jogler C."/>
        </authorList>
    </citation>
    <scope>NUCLEOTIDE SEQUENCE [LARGE SCALE GENOMIC DNA]</scope>
    <source>
        <strain evidence="2 3">FC18</strain>
    </source>
</reference>
<organism evidence="2 3">
    <name type="scientific">Mariniblastus fucicola</name>
    <dbReference type="NCBI Taxonomy" id="980251"/>
    <lineage>
        <taxon>Bacteria</taxon>
        <taxon>Pseudomonadati</taxon>
        <taxon>Planctomycetota</taxon>
        <taxon>Planctomycetia</taxon>
        <taxon>Pirellulales</taxon>
        <taxon>Pirellulaceae</taxon>
        <taxon>Mariniblastus</taxon>
    </lineage>
</organism>
<sequence>MNQKPSATDPKALVVVFEDLKTAKTLVENYHDAGFPLDRIELVTHNVHSEAPEVETPEDHETTESSMLESTVKWGGVGAGAGLLAGLLTTFPGLALGMAIMGGMTGAIMGGMAGVDHAVEDDSVDVPTLEEYEQLVKDGHSLVVLLGDHEDVLRAKDIAKNTLHLRSHIHMVHSHLYHEHPAHQAPGNGS</sequence>
<protein>
    <recommendedName>
        <fullName evidence="4">DUF1269 domain-containing protein</fullName>
    </recommendedName>
</protein>
<dbReference type="Proteomes" id="UP000322214">
    <property type="component" value="Chromosome"/>
</dbReference>
<keyword evidence="1" id="KW-0472">Membrane</keyword>
<feature type="transmembrane region" description="Helical" evidence="1">
    <location>
        <begin position="74"/>
        <end position="100"/>
    </location>
</feature>
<evidence type="ECO:0000256" key="1">
    <source>
        <dbReference type="SAM" id="Phobius"/>
    </source>
</evidence>
<dbReference type="STRING" id="980251.GCA_001642875_00892"/>